<reference evidence="2" key="1">
    <citation type="submission" date="2020-04" db="EMBL/GenBank/DDBJ databases">
        <title>Hybrid Assembly of Korean Phytophthora infestans isolates.</title>
        <authorList>
            <person name="Prokchorchik M."/>
            <person name="Lee Y."/>
            <person name="Seo J."/>
            <person name="Cho J.-H."/>
            <person name="Park Y.-E."/>
            <person name="Jang D.-C."/>
            <person name="Im J.-S."/>
            <person name="Choi J.-G."/>
            <person name="Park H.-J."/>
            <person name="Lee G.-B."/>
            <person name="Lee Y.-G."/>
            <person name="Hong S.-Y."/>
            <person name="Cho K."/>
            <person name="Sohn K.H."/>
        </authorList>
    </citation>
    <scope>NUCLEOTIDE SEQUENCE</scope>
    <source>
        <strain evidence="2">KR_1_A1</strain>
    </source>
</reference>
<keyword evidence="3" id="KW-1185">Reference proteome</keyword>
<dbReference type="AlphaFoldDB" id="A0A833SWG5"/>
<evidence type="ECO:0000256" key="1">
    <source>
        <dbReference type="SAM" id="MobiDB-lite"/>
    </source>
</evidence>
<feature type="region of interest" description="Disordered" evidence="1">
    <location>
        <begin position="40"/>
        <end position="71"/>
    </location>
</feature>
<dbReference type="Proteomes" id="UP000602510">
    <property type="component" value="Unassembled WGS sequence"/>
</dbReference>
<protein>
    <submittedName>
        <fullName evidence="2">Uncharacterized protein</fullName>
    </submittedName>
</protein>
<accession>A0A833SWG5</accession>
<feature type="compositionally biased region" description="Polar residues" evidence="1">
    <location>
        <begin position="43"/>
        <end position="53"/>
    </location>
</feature>
<gene>
    <name evidence="2" type="ORF">GN244_ATG05888</name>
</gene>
<evidence type="ECO:0000313" key="2">
    <source>
        <dbReference type="EMBL" id="KAF4041852.1"/>
    </source>
</evidence>
<comment type="caution">
    <text evidence="2">The sequence shown here is derived from an EMBL/GenBank/DDBJ whole genome shotgun (WGS) entry which is preliminary data.</text>
</comment>
<dbReference type="EMBL" id="WSZM01000111">
    <property type="protein sequence ID" value="KAF4041852.1"/>
    <property type="molecule type" value="Genomic_DNA"/>
</dbReference>
<name>A0A833SWG5_PHYIN</name>
<sequence length="115" mass="12422">MTPTLSGICAVESTLSGYAGNETEQSGRLCVDGSMEEWHRQDFSQSNKLNTSNRRPTAEDPAPPPGPRLATGTLRWLHAQFSVVPTVWSPSFTLSRILNAAESAMAEALRGLHPA</sequence>
<organism evidence="2 3">
    <name type="scientific">Phytophthora infestans</name>
    <name type="common">Potato late blight agent</name>
    <name type="synonym">Botrytis infestans</name>
    <dbReference type="NCBI Taxonomy" id="4787"/>
    <lineage>
        <taxon>Eukaryota</taxon>
        <taxon>Sar</taxon>
        <taxon>Stramenopiles</taxon>
        <taxon>Oomycota</taxon>
        <taxon>Peronosporomycetes</taxon>
        <taxon>Peronosporales</taxon>
        <taxon>Peronosporaceae</taxon>
        <taxon>Phytophthora</taxon>
    </lineage>
</organism>
<evidence type="ECO:0000313" key="3">
    <source>
        <dbReference type="Proteomes" id="UP000602510"/>
    </source>
</evidence>
<proteinExistence type="predicted"/>